<dbReference type="KEGG" id="serj:SGUI_1970"/>
<proteinExistence type="predicted"/>
<evidence type="ECO:0000313" key="1">
    <source>
        <dbReference type="EMBL" id="ANS79366.1"/>
    </source>
</evidence>
<reference evidence="1 2" key="1">
    <citation type="submission" date="2016-03" db="EMBL/GenBank/DDBJ databases">
        <title>Shallow-sea hydrothermal system.</title>
        <authorList>
            <person name="Tang K."/>
        </authorList>
    </citation>
    <scope>NUCLEOTIDE SEQUENCE [LARGE SCALE GENOMIC DNA]</scope>
    <source>
        <strain evidence="1 2">JLT9</strain>
    </source>
</reference>
<gene>
    <name evidence="1" type="ORF">SGUI_1970</name>
</gene>
<sequence>MVACIDGRGFGVRREDMSHMIVATRGKVFTANSLKDLIADTRLSELLPTPPDH</sequence>
<keyword evidence="2" id="KW-1185">Reference proteome</keyword>
<accession>A0A1B1ND65</accession>
<dbReference type="Proteomes" id="UP000092482">
    <property type="component" value="Chromosome"/>
</dbReference>
<name>A0A1B1ND65_9MICO</name>
<evidence type="ECO:0000313" key="2">
    <source>
        <dbReference type="Proteomes" id="UP000092482"/>
    </source>
</evidence>
<dbReference type="AlphaFoldDB" id="A0A1B1ND65"/>
<protein>
    <submittedName>
        <fullName evidence="1">Uncharacterized protein</fullName>
    </submittedName>
</protein>
<dbReference type="PATRIC" id="fig|1758689.4.peg.2046"/>
<dbReference type="EMBL" id="CP014989">
    <property type="protein sequence ID" value="ANS79366.1"/>
    <property type="molecule type" value="Genomic_DNA"/>
</dbReference>
<organism evidence="1 2">
    <name type="scientific">Serinicoccus hydrothermalis</name>
    <dbReference type="NCBI Taxonomy" id="1758689"/>
    <lineage>
        <taxon>Bacteria</taxon>
        <taxon>Bacillati</taxon>
        <taxon>Actinomycetota</taxon>
        <taxon>Actinomycetes</taxon>
        <taxon>Micrococcales</taxon>
        <taxon>Ornithinimicrobiaceae</taxon>
        <taxon>Serinicoccus</taxon>
    </lineage>
</organism>